<dbReference type="GO" id="GO:0016787">
    <property type="term" value="F:hydrolase activity"/>
    <property type="evidence" value="ECO:0007669"/>
    <property type="project" value="UniProtKB-KW"/>
</dbReference>
<evidence type="ECO:0000256" key="1">
    <source>
        <dbReference type="ARBA" id="ARBA00022801"/>
    </source>
</evidence>
<feature type="domain" description="Retropepsins" evidence="2">
    <location>
        <begin position="2"/>
        <end position="79"/>
    </location>
</feature>
<evidence type="ECO:0000313" key="3">
    <source>
        <dbReference type="EMBL" id="SBS59408.1"/>
    </source>
</evidence>
<dbReference type="Gene3D" id="2.40.70.10">
    <property type="entry name" value="Acid Proteases"/>
    <property type="match status" value="1"/>
</dbReference>
<dbReference type="EMBL" id="HAEJ01018951">
    <property type="protein sequence ID" value="SBS59408.1"/>
    <property type="molecule type" value="Transcribed_RNA"/>
</dbReference>
<evidence type="ECO:0000259" key="2">
    <source>
        <dbReference type="Pfam" id="PF00077"/>
    </source>
</evidence>
<reference evidence="3" key="1">
    <citation type="submission" date="2016-05" db="EMBL/GenBank/DDBJ databases">
        <authorList>
            <person name="Lavstsen T."/>
            <person name="Jespersen J.S."/>
        </authorList>
    </citation>
    <scope>NUCLEOTIDE SEQUENCE</scope>
    <source>
        <tissue evidence="3">Brain</tissue>
    </source>
</reference>
<organism evidence="3">
    <name type="scientific">Nothobranchius furzeri</name>
    <name type="common">Turquoise killifish</name>
    <dbReference type="NCBI Taxonomy" id="105023"/>
    <lineage>
        <taxon>Eukaryota</taxon>
        <taxon>Metazoa</taxon>
        <taxon>Chordata</taxon>
        <taxon>Craniata</taxon>
        <taxon>Vertebrata</taxon>
        <taxon>Euteleostomi</taxon>
        <taxon>Actinopterygii</taxon>
        <taxon>Neopterygii</taxon>
        <taxon>Teleostei</taxon>
        <taxon>Neoteleostei</taxon>
        <taxon>Acanthomorphata</taxon>
        <taxon>Ovalentaria</taxon>
        <taxon>Atherinomorphae</taxon>
        <taxon>Cyprinodontiformes</taxon>
        <taxon>Nothobranchiidae</taxon>
        <taxon>Nothobranchius</taxon>
    </lineage>
</organism>
<dbReference type="AlphaFoldDB" id="A0A1A8VJX2"/>
<accession>A0A1A8VJX2</accession>
<dbReference type="InterPro" id="IPR021109">
    <property type="entry name" value="Peptidase_aspartic_dom_sf"/>
</dbReference>
<dbReference type="InterPro" id="IPR018061">
    <property type="entry name" value="Retropepsins"/>
</dbReference>
<protein>
    <recommendedName>
        <fullName evidence="2">Retropepsins domain-containing protein</fullName>
    </recommendedName>
</protein>
<proteinExistence type="predicted"/>
<name>A0A1A8VJX2_NOTFU</name>
<dbReference type="Pfam" id="PF00077">
    <property type="entry name" value="RVP"/>
    <property type="match status" value="1"/>
</dbReference>
<sequence length="171" mass="18520">CDSGACRMVISSGVKLPRSQNSILVTSADGATTRSSLSKPVLVGDPVTGLEKRTSLLIAPDCPLNLLGRYLISELKISIVPIQDGMRAVRVADDCCYLHDPTCVYYSLQIPFDINLAETELVMRTVRPVLTDTAKDETPLSQLHVTMALRPGPDLSYQASFLPMSPVVLTT</sequence>
<keyword evidence="1" id="KW-0378">Hydrolase</keyword>
<reference evidence="3" key="2">
    <citation type="submission" date="2016-06" db="EMBL/GenBank/DDBJ databases">
        <title>The genome of a short-lived fish provides insights into sex chromosome evolution and the genetic control of aging.</title>
        <authorList>
            <person name="Reichwald K."/>
            <person name="Felder M."/>
            <person name="Petzold A."/>
            <person name="Koch P."/>
            <person name="Groth M."/>
            <person name="Platzer M."/>
        </authorList>
    </citation>
    <scope>NUCLEOTIDE SEQUENCE</scope>
    <source>
        <tissue evidence="3">Brain</tissue>
    </source>
</reference>
<gene>
    <name evidence="3" type="primary">Nfu_g_1_025585</name>
</gene>
<feature type="non-terminal residue" evidence="3">
    <location>
        <position position="1"/>
    </location>
</feature>